<evidence type="ECO:0000256" key="1">
    <source>
        <dbReference type="ARBA" id="ARBA00000677"/>
    </source>
</evidence>
<dbReference type="Proteomes" id="UP000466388">
    <property type="component" value="Unassembled WGS sequence"/>
</dbReference>
<name>A0A7X2XV37_9LACO</name>
<evidence type="ECO:0000313" key="10">
    <source>
        <dbReference type="Proteomes" id="UP000466388"/>
    </source>
</evidence>
<dbReference type="GO" id="GO:0004252">
    <property type="term" value="F:serine-type endopeptidase activity"/>
    <property type="evidence" value="ECO:0007669"/>
    <property type="project" value="InterPro"/>
</dbReference>
<reference evidence="9 10" key="1">
    <citation type="submission" date="2019-11" db="EMBL/GenBank/DDBJ databases">
        <title>Lactobacillus sp. nov. CRM56-3, isolated from fermented tea leaves.</title>
        <authorList>
            <person name="Phuengjayaem S."/>
            <person name="Tanasupawat S."/>
        </authorList>
    </citation>
    <scope>NUCLEOTIDE SEQUENCE [LARGE SCALE GENOMIC DNA]</scope>
    <source>
        <strain evidence="9 10">CRM56-3</strain>
    </source>
</reference>
<evidence type="ECO:0000256" key="3">
    <source>
        <dbReference type="ARBA" id="ARBA00009370"/>
    </source>
</evidence>
<evidence type="ECO:0000256" key="4">
    <source>
        <dbReference type="ARBA" id="ARBA00013208"/>
    </source>
</evidence>
<dbReference type="PANTHER" id="PTHR43390:SF1">
    <property type="entry name" value="CHLOROPLAST PROCESSING PEPTIDASE"/>
    <property type="match status" value="1"/>
</dbReference>
<comment type="caution">
    <text evidence="9">The sequence shown here is derived from an EMBL/GenBank/DDBJ whole genome shotgun (WGS) entry which is preliminary data.</text>
</comment>
<evidence type="ECO:0000313" key="9">
    <source>
        <dbReference type="EMBL" id="MTV82238.1"/>
    </source>
</evidence>
<dbReference type="PROSITE" id="PS00761">
    <property type="entry name" value="SPASE_I_3"/>
    <property type="match status" value="1"/>
</dbReference>
<dbReference type="InterPro" id="IPR019757">
    <property type="entry name" value="Pept_S26A_signal_pept_1_Lys-AS"/>
</dbReference>
<feature type="domain" description="Peptidase S26" evidence="8">
    <location>
        <begin position="8"/>
        <end position="190"/>
    </location>
</feature>
<feature type="transmembrane region" description="Helical" evidence="7">
    <location>
        <begin position="7"/>
        <end position="29"/>
    </location>
</feature>
<dbReference type="EC" id="3.4.21.89" evidence="4 7"/>
<dbReference type="AlphaFoldDB" id="A0A7X2XV37"/>
<dbReference type="Pfam" id="PF10502">
    <property type="entry name" value="Peptidase_S26"/>
    <property type="match status" value="1"/>
</dbReference>
<comment type="catalytic activity">
    <reaction evidence="1 7">
        <text>Cleavage of hydrophobic, N-terminal signal or leader sequences from secreted and periplasmic proteins.</text>
        <dbReference type="EC" id="3.4.21.89"/>
    </reaction>
</comment>
<dbReference type="RefSeq" id="WP_343031832.1">
    <property type="nucleotide sequence ID" value="NZ_WNJO01000006.1"/>
</dbReference>
<dbReference type="GO" id="GO:0009003">
    <property type="term" value="F:signal peptidase activity"/>
    <property type="evidence" value="ECO:0007669"/>
    <property type="project" value="UniProtKB-EC"/>
</dbReference>
<dbReference type="InterPro" id="IPR000223">
    <property type="entry name" value="Pept_S26A_signal_pept_1"/>
</dbReference>
<dbReference type="GO" id="GO:0005886">
    <property type="term" value="C:plasma membrane"/>
    <property type="evidence" value="ECO:0007669"/>
    <property type="project" value="UniProtKB-SubCell"/>
</dbReference>
<accession>A0A7X2XV37</accession>
<dbReference type="GO" id="GO:0006465">
    <property type="term" value="P:signal peptide processing"/>
    <property type="evidence" value="ECO:0007669"/>
    <property type="project" value="InterPro"/>
</dbReference>
<feature type="active site" evidence="6">
    <location>
        <position position="81"/>
    </location>
</feature>
<feature type="active site" evidence="6">
    <location>
        <position position="37"/>
    </location>
</feature>
<evidence type="ECO:0000259" key="8">
    <source>
        <dbReference type="Pfam" id="PF10502"/>
    </source>
</evidence>
<sequence>MTLKKALSWLIPIAVGLLLAIGIRVFWLVPVSVDGASMEPNLQNNQRVVAIKTSPVKRFSVVVFNAYGVDSNAAKGEKYVKRVIGLPGDSIRYTKTGKLYVNGKYQAQNFISKYQQKAGTVSQFANGFTLVSAARQNDWSNKWSLAIGNNRINKVPKNCYFVMGDHRSVSEDGRYYGFVPKSKLVGVVKVGPWKSNHKIINDYTN</sequence>
<organism evidence="9 10">
    <name type="scientific">Secundilactobacillus folii</name>
    <dbReference type="NCBI Taxonomy" id="2678357"/>
    <lineage>
        <taxon>Bacteria</taxon>
        <taxon>Bacillati</taxon>
        <taxon>Bacillota</taxon>
        <taxon>Bacilli</taxon>
        <taxon>Lactobacillales</taxon>
        <taxon>Lactobacillaceae</taxon>
        <taxon>Secundilactobacillus</taxon>
    </lineage>
</organism>
<gene>
    <name evidence="9" type="primary">lepB</name>
    <name evidence="9" type="ORF">GM612_06175</name>
</gene>
<evidence type="ECO:0000256" key="5">
    <source>
        <dbReference type="ARBA" id="ARBA00022801"/>
    </source>
</evidence>
<comment type="similarity">
    <text evidence="3 7">Belongs to the peptidase S26 family.</text>
</comment>
<keyword evidence="5 7" id="KW-0378">Hydrolase</keyword>
<dbReference type="EMBL" id="WNJO01000006">
    <property type="protein sequence ID" value="MTV82238.1"/>
    <property type="molecule type" value="Genomic_DNA"/>
</dbReference>
<dbReference type="SUPFAM" id="SSF51306">
    <property type="entry name" value="LexA/Signal peptidase"/>
    <property type="match status" value="1"/>
</dbReference>
<dbReference type="InterPro" id="IPR036286">
    <property type="entry name" value="LexA/Signal_pep-like_sf"/>
</dbReference>
<proteinExistence type="inferred from homology"/>
<keyword evidence="7" id="KW-0645">Protease</keyword>
<evidence type="ECO:0000256" key="7">
    <source>
        <dbReference type="RuleBase" id="RU362042"/>
    </source>
</evidence>
<dbReference type="PANTHER" id="PTHR43390">
    <property type="entry name" value="SIGNAL PEPTIDASE I"/>
    <property type="match status" value="1"/>
</dbReference>
<dbReference type="PROSITE" id="PS00760">
    <property type="entry name" value="SPASE_I_2"/>
    <property type="match status" value="1"/>
</dbReference>
<dbReference type="Gene3D" id="2.10.109.10">
    <property type="entry name" value="Umud Fragment, subunit A"/>
    <property type="match status" value="1"/>
</dbReference>
<protein>
    <recommendedName>
        <fullName evidence="4 7">Signal peptidase I</fullName>
        <ecNumber evidence="4 7">3.4.21.89</ecNumber>
    </recommendedName>
</protein>
<keyword evidence="7" id="KW-1133">Transmembrane helix</keyword>
<evidence type="ECO:0000256" key="2">
    <source>
        <dbReference type="ARBA" id="ARBA00004401"/>
    </source>
</evidence>
<keyword evidence="10" id="KW-1185">Reference proteome</keyword>
<comment type="subcellular location">
    <subcellularLocation>
        <location evidence="2">Cell membrane</location>
        <topology evidence="2">Single-pass type II membrane protein</topology>
    </subcellularLocation>
    <subcellularLocation>
        <location evidence="7">Membrane</location>
        <topology evidence="7">Single-pass type II membrane protein</topology>
    </subcellularLocation>
</comment>
<dbReference type="CDD" id="cd06530">
    <property type="entry name" value="S26_SPase_I"/>
    <property type="match status" value="1"/>
</dbReference>
<dbReference type="InterPro" id="IPR019758">
    <property type="entry name" value="Pept_S26A_signal_pept_1_CS"/>
</dbReference>
<dbReference type="NCBIfam" id="TIGR02227">
    <property type="entry name" value="sigpep_I_bact"/>
    <property type="match status" value="1"/>
</dbReference>
<dbReference type="InterPro" id="IPR019533">
    <property type="entry name" value="Peptidase_S26"/>
</dbReference>
<keyword evidence="7" id="KW-0472">Membrane</keyword>
<dbReference type="PRINTS" id="PR00727">
    <property type="entry name" value="LEADERPTASE"/>
</dbReference>
<evidence type="ECO:0000256" key="6">
    <source>
        <dbReference type="PIRSR" id="PIRSR600223-1"/>
    </source>
</evidence>
<keyword evidence="7" id="KW-0812">Transmembrane</keyword>